<name>A0ACB7T8W9_HYAAI</name>
<dbReference type="Proteomes" id="UP000821845">
    <property type="component" value="Chromosome 10"/>
</dbReference>
<dbReference type="EMBL" id="CM023490">
    <property type="protein sequence ID" value="KAH6942561.1"/>
    <property type="molecule type" value="Genomic_DNA"/>
</dbReference>
<keyword evidence="2" id="KW-1185">Reference proteome</keyword>
<reference evidence="1" key="1">
    <citation type="submission" date="2020-05" db="EMBL/GenBank/DDBJ databases">
        <title>Large-scale comparative analyses of tick genomes elucidate their genetic diversity and vector capacities.</title>
        <authorList>
            <person name="Jia N."/>
            <person name="Wang J."/>
            <person name="Shi W."/>
            <person name="Du L."/>
            <person name="Sun Y."/>
            <person name="Zhan W."/>
            <person name="Jiang J."/>
            <person name="Wang Q."/>
            <person name="Zhang B."/>
            <person name="Ji P."/>
            <person name="Sakyi L.B."/>
            <person name="Cui X."/>
            <person name="Yuan T."/>
            <person name="Jiang B."/>
            <person name="Yang W."/>
            <person name="Lam T.T.-Y."/>
            <person name="Chang Q."/>
            <person name="Ding S."/>
            <person name="Wang X."/>
            <person name="Zhu J."/>
            <person name="Ruan X."/>
            <person name="Zhao L."/>
            <person name="Wei J."/>
            <person name="Que T."/>
            <person name="Du C."/>
            <person name="Cheng J."/>
            <person name="Dai P."/>
            <person name="Han X."/>
            <person name="Huang E."/>
            <person name="Gao Y."/>
            <person name="Liu J."/>
            <person name="Shao H."/>
            <person name="Ye R."/>
            <person name="Li L."/>
            <person name="Wei W."/>
            <person name="Wang X."/>
            <person name="Wang C."/>
            <person name="Yang T."/>
            <person name="Huo Q."/>
            <person name="Li W."/>
            <person name="Guo W."/>
            <person name="Chen H."/>
            <person name="Zhou L."/>
            <person name="Ni X."/>
            <person name="Tian J."/>
            <person name="Zhou Y."/>
            <person name="Sheng Y."/>
            <person name="Liu T."/>
            <person name="Pan Y."/>
            <person name="Xia L."/>
            <person name="Li J."/>
            <person name="Zhao F."/>
            <person name="Cao W."/>
        </authorList>
    </citation>
    <scope>NUCLEOTIDE SEQUENCE</scope>
    <source>
        <strain evidence="1">Hyas-2018</strain>
    </source>
</reference>
<evidence type="ECO:0000313" key="2">
    <source>
        <dbReference type="Proteomes" id="UP000821845"/>
    </source>
</evidence>
<organism evidence="1 2">
    <name type="scientific">Hyalomma asiaticum</name>
    <name type="common">Tick</name>
    <dbReference type="NCBI Taxonomy" id="266040"/>
    <lineage>
        <taxon>Eukaryota</taxon>
        <taxon>Metazoa</taxon>
        <taxon>Ecdysozoa</taxon>
        <taxon>Arthropoda</taxon>
        <taxon>Chelicerata</taxon>
        <taxon>Arachnida</taxon>
        <taxon>Acari</taxon>
        <taxon>Parasitiformes</taxon>
        <taxon>Ixodida</taxon>
        <taxon>Ixodoidea</taxon>
        <taxon>Ixodidae</taxon>
        <taxon>Hyalomminae</taxon>
        <taxon>Hyalomma</taxon>
    </lineage>
</organism>
<proteinExistence type="predicted"/>
<sequence>MFKLMGNGSLNTVVRHPHDTSRVIFLSFDPCHVLKNVRNQFLDRELTDGTGVISGVFVQKLYEHQKRTTVKLARNLTRKHVYPSNLEKMNVLRAVQIFSPQVTAALEHLQQNSTGDARYFKEASSTICFMKTMKKWFDIHDTSFNGNGHKSPIFSRDDCRLVWLKNDFTSYVEEIQQNSTKSVNDGFTNETYQALLLTTRSTVETTQFLLEQGVSYVLTKKLNSDPIEAIFGRVRSMCGGNDTLDARAVTAALDHIVKLKSLSQTKSNYQMWKLMKRPRGYHRYLMKI</sequence>
<evidence type="ECO:0000313" key="1">
    <source>
        <dbReference type="EMBL" id="KAH6942561.1"/>
    </source>
</evidence>
<gene>
    <name evidence="1" type="ORF">HPB50_007967</name>
</gene>
<protein>
    <submittedName>
        <fullName evidence="1">Uncharacterized protein</fullName>
    </submittedName>
</protein>
<accession>A0ACB7T8W9</accession>
<comment type="caution">
    <text evidence="1">The sequence shown here is derived from an EMBL/GenBank/DDBJ whole genome shotgun (WGS) entry which is preliminary data.</text>
</comment>